<keyword evidence="1" id="KW-0472">Membrane</keyword>
<feature type="transmembrane region" description="Helical" evidence="1">
    <location>
        <begin position="48"/>
        <end position="69"/>
    </location>
</feature>
<reference evidence="3" key="1">
    <citation type="journal article" date="2019" name="Int. J. Syst. Evol. Microbiol.">
        <title>The Global Catalogue of Microorganisms (GCM) 10K type strain sequencing project: providing services to taxonomists for standard genome sequencing and annotation.</title>
        <authorList>
            <consortium name="The Broad Institute Genomics Platform"/>
            <consortium name="The Broad Institute Genome Sequencing Center for Infectious Disease"/>
            <person name="Wu L."/>
            <person name="Ma J."/>
        </authorList>
    </citation>
    <scope>NUCLEOTIDE SEQUENCE [LARGE SCALE GENOMIC DNA]</scope>
    <source>
        <strain evidence="3">CGMCC 4.7289</strain>
    </source>
</reference>
<evidence type="ECO:0000313" key="3">
    <source>
        <dbReference type="Proteomes" id="UP001595816"/>
    </source>
</evidence>
<evidence type="ECO:0000256" key="1">
    <source>
        <dbReference type="SAM" id="Phobius"/>
    </source>
</evidence>
<feature type="transmembrane region" description="Helical" evidence="1">
    <location>
        <begin position="196"/>
        <end position="222"/>
    </location>
</feature>
<feature type="transmembrane region" description="Helical" evidence="1">
    <location>
        <begin position="81"/>
        <end position="102"/>
    </location>
</feature>
<evidence type="ECO:0000313" key="2">
    <source>
        <dbReference type="EMBL" id="MFC4135486.1"/>
    </source>
</evidence>
<protein>
    <submittedName>
        <fullName evidence="2">ABC transporter permease</fullName>
    </submittedName>
</protein>
<sequence>MSESGVIHDIGYQRYSGPRLGRGYAVRSLYVHSLRTAFGFGRSAKAKIFPWFAAGIALLVAVIITAVRAQAGRPVLSYTSYADAISILVVLFCAVIGPELVSRDLRSGVLPLYFSRPMTRADYALAKLAATVSAAWLLLAMPLTIMFLGGVFGAGGAKEIWHEIGRFAAGLGYAALYALLFGAIATLVGSLASRRAVAAAIIAGFFLMTSAVAGVVSGIAFATDSTTLQHAFGLLSPATLLQGVHAWAIPDQPGDLETIPVGNLGPVYGLVLVAAIAVCTLLLLARYRKVAR</sequence>
<organism evidence="2 3">
    <name type="scientific">Hamadaea flava</name>
    <dbReference type="NCBI Taxonomy" id="1742688"/>
    <lineage>
        <taxon>Bacteria</taxon>
        <taxon>Bacillati</taxon>
        <taxon>Actinomycetota</taxon>
        <taxon>Actinomycetes</taxon>
        <taxon>Micromonosporales</taxon>
        <taxon>Micromonosporaceae</taxon>
        <taxon>Hamadaea</taxon>
    </lineage>
</organism>
<comment type="caution">
    <text evidence="2">The sequence shown here is derived from an EMBL/GenBank/DDBJ whole genome shotgun (WGS) entry which is preliminary data.</text>
</comment>
<gene>
    <name evidence="2" type="ORF">ACFOZ4_33145</name>
</gene>
<accession>A0ABV8LYR3</accession>
<feature type="transmembrane region" description="Helical" evidence="1">
    <location>
        <begin position="123"/>
        <end position="147"/>
    </location>
</feature>
<feature type="transmembrane region" description="Helical" evidence="1">
    <location>
        <begin position="267"/>
        <end position="285"/>
    </location>
</feature>
<dbReference type="Pfam" id="PF12679">
    <property type="entry name" value="ABC2_membrane_2"/>
    <property type="match status" value="1"/>
</dbReference>
<keyword evidence="1" id="KW-1133">Transmembrane helix</keyword>
<dbReference type="EMBL" id="JBHSAY010000021">
    <property type="protein sequence ID" value="MFC4135486.1"/>
    <property type="molecule type" value="Genomic_DNA"/>
</dbReference>
<dbReference type="Proteomes" id="UP001595816">
    <property type="component" value="Unassembled WGS sequence"/>
</dbReference>
<dbReference type="RefSeq" id="WP_253756232.1">
    <property type="nucleotide sequence ID" value="NZ_JAMZDZ010000001.1"/>
</dbReference>
<name>A0ABV8LYR3_9ACTN</name>
<keyword evidence="1" id="KW-0812">Transmembrane</keyword>
<keyword evidence="3" id="KW-1185">Reference proteome</keyword>
<proteinExistence type="predicted"/>
<feature type="transmembrane region" description="Helical" evidence="1">
    <location>
        <begin position="167"/>
        <end position="189"/>
    </location>
</feature>